<feature type="signal peptide" evidence="13">
    <location>
        <begin position="1"/>
        <end position="20"/>
    </location>
</feature>
<dbReference type="PANTHER" id="PTHR30040">
    <property type="entry name" value="THIAMINE BIOSYNTHESIS LIPOPROTEIN APBE"/>
    <property type="match status" value="1"/>
</dbReference>
<keyword evidence="7 12" id="KW-0479">Metal-binding</keyword>
<evidence type="ECO:0000313" key="14">
    <source>
        <dbReference type="EMBL" id="UNP31919.1"/>
    </source>
</evidence>
<evidence type="ECO:0000256" key="4">
    <source>
        <dbReference type="ARBA" id="ARBA00016337"/>
    </source>
</evidence>
<evidence type="ECO:0000256" key="5">
    <source>
        <dbReference type="ARBA" id="ARBA00022630"/>
    </source>
</evidence>
<proteinExistence type="inferred from homology"/>
<dbReference type="GO" id="GO:0016740">
    <property type="term" value="F:transferase activity"/>
    <property type="evidence" value="ECO:0007669"/>
    <property type="project" value="UniProtKB-KW"/>
</dbReference>
<dbReference type="SUPFAM" id="SSF143631">
    <property type="entry name" value="ApbE-like"/>
    <property type="match status" value="1"/>
</dbReference>
<comment type="similarity">
    <text evidence="2 12">Belongs to the ApbE family.</text>
</comment>
<evidence type="ECO:0000256" key="10">
    <source>
        <dbReference type="ARBA" id="ARBA00031306"/>
    </source>
</evidence>
<dbReference type="EMBL" id="CP093547">
    <property type="protein sequence ID" value="UNP31919.1"/>
    <property type="molecule type" value="Genomic_DNA"/>
</dbReference>
<evidence type="ECO:0000256" key="9">
    <source>
        <dbReference type="ARBA" id="ARBA00022842"/>
    </source>
</evidence>
<comment type="catalytic activity">
    <reaction evidence="11 12">
        <text>L-threonyl-[protein] + FAD = FMN-L-threonyl-[protein] + AMP + H(+)</text>
        <dbReference type="Rhea" id="RHEA:36847"/>
        <dbReference type="Rhea" id="RHEA-COMP:11060"/>
        <dbReference type="Rhea" id="RHEA-COMP:11061"/>
        <dbReference type="ChEBI" id="CHEBI:15378"/>
        <dbReference type="ChEBI" id="CHEBI:30013"/>
        <dbReference type="ChEBI" id="CHEBI:57692"/>
        <dbReference type="ChEBI" id="CHEBI:74257"/>
        <dbReference type="ChEBI" id="CHEBI:456215"/>
        <dbReference type="EC" id="2.7.1.180"/>
    </reaction>
</comment>
<keyword evidence="5 12" id="KW-0285">Flavoprotein</keyword>
<dbReference type="InterPro" id="IPR003374">
    <property type="entry name" value="ApbE-like_sf"/>
</dbReference>
<name>A0ABY3XJU0_9GAMM</name>
<dbReference type="PIRSF" id="PIRSF006268">
    <property type="entry name" value="ApbE"/>
    <property type="match status" value="1"/>
</dbReference>
<organism evidence="14 15">
    <name type="scientific">Lysobacter gummosus</name>
    <dbReference type="NCBI Taxonomy" id="262324"/>
    <lineage>
        <taxon>Bacteria</taxon>
        <taxon>Pseudomonadati</taxon>
        <taxon>Pseudomonadota</taxon>
        <taxon>Gammaproteobacteria</taxon>
        <taxon>Lysobacterales</taxon>
        <taxon>Lysobacteraceae</taxon>
        <taxon>Lysobacter</taxon>
    </lineage>
</organism>
<evidence type="ECO:0000256" key="6">
    <source>
        <dbReference type="ARBA" id="ARBA00022679"/>
    </source>
</evidence>
<dbReference type="Pfam" id="PF02424">
    <property type="entry name" value="ApbE"/>
    <property type="match status" value="1"/>
</dbReference>
<comment type="cofactor">
    <cofactor evidence="1">
        <name>Mg(2+)</name>
        <dbReference type="ChEBI" id="CHEBI:18420"/>
    </cofactor>
</comment>
<dbReference type="RefSeq" id="WP_057943003.1">
    <property type="nucleotide sequence ID" value="NZ_CP011131.1"/>
</dbReference>
<dbReference type="Gene3D" id="3.10.520.10">
    <property type="entry name" value="ApbE-like domains"/>
    <property type="match status" value="1"/>
</dbReference>
<gene>
    <name evidence="14" type="ORF">MOV92_11970</name>
</gene>
<keyword evidence="15" id="KW-1185">Reference proteome</keyword>
<evidence type="ECO:0000256" key="11">
    <source>
        <dbReference type="ARBA" id="ARBA00048540"/>
    </source>
</evidence>
<accession>A0ABY3XJU0</accession>
<keyword evidence="6 12" id="KW-0808">Transferase</keyword>
<dbReference type="EC" id="2.7.1.180" evidence="3 12"/>
<evidence type="ECO:0000256" key="7">
    <source>
        <dbReference type="ARBA" id="ARBA00022723"/>
    </source>
</evidence>
<dbReference type="Proteomes" id="UP000829194">
    <property type="component" value="Chromosome"/>
</dbReference>
<reference evidence="14 15" key="1">
    <citation type="submission" date="2022-03" db="EMBL/GenBank/DDBJ databases">
        <title>Complete genome sequence of Lysobacter capsici VKM B-2533 and Lysobacter gummosus 10.1.1, promising sources of lytic agents.</title>
        <authorList>
            <person name="Tarlachkov S.V."/>
            <person name="Kudryakova I.V."/>
            <person name="Afoshin A.S."/>
            <person name="Leontyevskaya E.A."/>
            <person name="Leontyevskaya N.V."/>
        </authorList>
    </citation>
    <scope>NUCLEOTIDE SEQUENCE [LARGE SCALE GENOMIC DNA]</scope>
    <source>
        <strain evidence="14 15">10.1.1</strain>
    </source>
</reference>
<evidence type="ECO:0000256" key="8">
    <source>
        <dbReference type="ARBA" id="ARBA00022827"/>
    </source>
</evidence>
<protein>
    <recommendedName>
        <fullName evidence="4 12">FAD:protein FMN transferase</fullName>
        <ecNumber evidence="3 12">2.7.1.180</ecNumber>
    </recommendedName>
    <alternativeName>
        <fullName evidence="10 12">Flavin transferase</fullName>
    </alternativeName>
</protein>
<dbReference type="PANTHER" id="PTHR30040:SF2">
    <property type="entry name" value="FAD:PROTEIN FMN TRANSFERASE"/>
    <property type="match status" value="1"/>
</dbReference>
<keyword evidence="13" id="KW-0732">Signal</keyword>
<feature type="chain" id="PRO_5046288607" description="FAD:protein FMN transferase" evidence="13">
    <location>
        <begin position="21"/>
        <end position="374"/>
    </location>
</feature>
<keyword evidence="9 12" id="KW-0460">Magnesium</keyword>
<evidence type="ECO:0000256" key="1">
    <source>
        <dbReference type="ARBA" id="ARBA00001946"/>
    </source>
</evidence>
<sequence>MKRPLAAFAIFAALSATAFATHAQTPLTRYQRSEAHMGTQTRIVLYAADAASADRAMRAGFARIAQLDGELSDYREDSCLMRLAAQAGHGDIAVGADLFRVLQAGQDVAERSGGAFDVTQGALTRLWRSARKLSELPRSERIERARANGGYRYLHLDAQARTVRIDRPGIGLDVGGIAKGYAADEALAAVTGQGVTRALVALGGDIAVSDAPPDAPGWRVSIAPLAPAQAPLRAIAQTTLYLRHAAVSTAGDAEQWFEVDGRRYSHLIDPRSGWPMLGRSATTVIARRGIDADGLDTAAALLGPIEGARLVESVPGAAMRMERDDPLANATEVRASTGWPRQNHSLYDGAAPLHGRAAVAATARPLPSTSSSPP</sequence>
<evidence type="ECO:0000313" key="15">
    <source>
        <dbReference type="Proteomes" id="UP000829194"/>
    </source>
</evidence>
<evidence type="ECO:0000256" key="3">
    <source>
        <dbReference type="ARBA" id="ARBA00011955"/>
    </source>
</evidence>
<evidence type="ECO:0000256" key="13">
    <source>
        <dbReference type="SAM" id="SignalP"/>
    </source>
</evidence>
<evidence type="ECO:0000256" key="12">
    <source>
        <dbReference type="PIRNR" id="PIRNR006268"/>
    </source>
</evidence>
<evidence type="ECO:0000256" key="2">
    <source>
        <dbReference type="ARBA" id="ARBA00008282"/>
    </source>
</evidence>
<keyword evidence="8 12" id="KW-0274">FAD</keyword>
<dbReference type="InterPro" id="IPR024932">
    <property type="entry name" value="ApbE"/>
</dbReference>